<dbReference type="RefSeq" id="WP_010576895.1">
    <property type="nucleotide sequence ID" value="NZ_AHMT02000050.1"/>
</dbReference>
<keyword evidence="1" id="KW-0175">Coiled coil</keyword>
<protein>
    <submittedName>
        <fullName evidence="2">Uncharacterized protein</fullName>
    </submittedName>
</protein>
<accession>V6HUM5</accession>
<dbReference type="AlphaFoldDB" id="V6HUM5"/>
<dbReference type="EMBL" id="AHMT02000050">
    <property type="protein sequence ID" value="EQA61435.1"/>
    <property type="molecule type" value="Genomic_DNA"/>
</dbReference>
<keyword evidence="3" id="KW-1185">Reference proteome</keyword>
<comment type="caution">
    <text evidence="2">The sequence shown here is derived from an EMBL/GenBank/DDBJ whole genome shotgun (WGS) entry which is preliminary data.</text>
</comment>
<evidence type="ECO:0000256" key="1">
    <source>
        <dbReference type="SAM" id="Coils"/>
    </source>
</evidence>
<dbReference type="OrthoDB" id="343196at2"/>
<evidence type="ECO:0000313" key="3">
    <source>
        <dbReference type="Proteomes" id="UP000018747"/>
    </source>
</evidence>
<sequence length="142" mass="16467">MEKTDARIELEKEKLEEISKQEAKKEDRQDLEITKEILGLDEKSKQTLFDSLISSISNSQNRDTILYLTFAKAYKILRETGIRFGTIETDTEFSNRVQSLSAQDRQVVFDSVISATFNQNSRDTILHILFWKAEKLLTESSR</sequence>
<evidence type="ECO:0000313" key="2">
    <source>
        <dbReference type="EMBL" id="EQA61435.1"/>
    </source>
</evidence>
<feature type="coiled-coil region" evidence="1">
    <location>
        <begin position="1"/>
        <end position="28"/>
    </location>
</feature>
<proteinExistence type="predicted"/>
<organism evidence="2 3">
    <name type="scientific">Leptospira alexanderi serovar Manhao 3 str. L 60</name>
    <dbReference type="NCBI Taxonomy" id="1049759"/>
    <lineage>
        <taxon>Bacteria</taxon>
        <taxon>Pseudomonadati</taxon>
        <taxon>Spirochaetota</taxon>
        <taxon>Spirochaetia</taxon>
        <taxon>Leptospirales</taxon>
        <taxon>Leptospiraceae</taxon>
        <taxon>Leptospira</taxon>
    </lineage>
</organism>
<dbReference type="Proteomes" id="UP000018747">
    <property type="component" value="Unassembled WGS sequence"/>
</dbReference>
<reference evidence="2" key="1">
    <citation type="submission" date="2013-05" db="EMBL/GenBank/DDBJ databases">
        <authorList>
            <person name="Harkins D.M."/>
            <person name="Durkin A.S."/>
            <person name="Brinkac L.M."/>
            <person name="Haft D.H."/>
            <person name="Selengut J.D."/>
            <person name="Sanka R."/>
            <person name="DePew J."/>
            <person name="Purushe J."/>
            <person name="Hartskeerl R.A."/>
            <person name="Ahmed A."/>
            <person name="van der Linden H."/>
            <person name="Goris M.G.A."/>
            <person name="Vinetz J.M."/>
            <person name="Sutton G.G."/>
            <person name="Nierman W.C."/>
            <person name="Fouts D.E."/>
        </authorList>
    </citation>
    <scope>NUCLEOTIDE SEQUENCE [LARGE SCALE GENOMIC DNA]</scope>
    <source>
        <strain evidence="2">L 60</strain>
    </source>
</reference>
<name>V6HUM5_9LEPT</name>
<gene>
    <name evidence="2" type="ORF">LEP1GSC062_4273</name>
</gene>